<accession>A0A212IZW5</accession>
<proteinExistence type="predicted"/>
<name>A0A212IZW5_9BACT</name>
<evidence type="ECO:0000313" key="1">
    <source>
        <dbReference type="EMBL" id="SBV92752.1"/>
    </source>
</evidence>
<dbReference type="RefSeq" id="WP_296946658.1">
    <property type="nucleotide sequence ID" value="NZ_LT599021.1"/>
</dbReference>
<dbReference type="AlphaFoldDB" id="A0A212IZW5"/>
<gene>
    <name evidence="1" type="ORF">KL86DYS2_10419</name>
</gene>
<dbReference type="EMBL" id="FLUL01000001">
    <property type="protein sequence ID" value="SBV92752.1"/>
    <property type="molecule type" value="Genomic_DNA"/>
</dbReference>
<reference evidence="1" key="1">
    <citation type="submission" date="2016-04" db="EMBL/GenBank/DDBJ databases">
        <authorList>
            <person name="Evans L.H."/>
            <person name="Alamgir A."/>
            <person name="Owens N."/>
            <person name="Weber N.D."/>
            <person name="Virtaneva K."/>
            <person name="Barbian K."/>
            <person name="Babar A."/>
            <person name="Rosenke K."/>
        </authorList>
    </citation>
    <scope>NUCLEOTIDE SEQUENCE</scope>
    <source>
        <strain evidence="1">86-2</strain>
    </source>
</reference>
<protein>
    <submittedName>
        <fullName evidence="1">Uncharacterized protein</fullName>
    </submittedName>
</protein>
<organism evidence="1">
    <name type="scientific">uncultured Dysgonomonas sp</name>
    <dbReference type="NCBI Taxonomy" id="206096"/>
    <lineage>
        <taxon>Bacteria</taxon>
        <taxon>Pseudomonadati</taxon>
        <taxon>Bacteroidota</taxon>
        <taxon>Bacteroidia</taxon>
        <taxon>Bacteroidales</taxon>
        <taxon>Dysgonomonadaceae</taxon>
        <taxon>Dysgonomonas</taxon>
        <taxon>environmental samples</taxon>
    </lineage>
</organism>
<sequence length="96" mass="11298">MYIFVTESSKRKQDRIDKYYKDFIGEYNTPAVSVICEVTFTDDSSVQIVRVKLSLDIEENDDEFFFYCNGIEELKKLCDKTAENFIITEIDSFYAD</sequence>